<dbReference type="VEuPathDB" id="FungiDB:P175DRAFT_0108741"/>
<protein>
    <submittedName>
        <fullName evidence="3">Uncharacterized protein</fullName>
    </submittedName>
</protein>
<feature type="region of interest" description="Disordered" evidence="1">
    <location>
        <begin position="204"/>
        <end position="228"/>
    </location>
</feature>
<keyword evidence="2" id="KW-0812">Transmembrane</keyword>
<comment type="caution">
    <text evidence="3">The sequence shown here is derived from an EMBL/GenBank/DDBJ whole genome shotgun (WGS) entry which is preliminary data.</text>
</comment>
<dbReference type="GeneID" id="63809234"/>
<accession>A0A2T5LM64</accession>
<dbReference type="AlphaFoldDB" id="A0A2T5LM64"/>
<feature type="transmembrane region" description="Helical" evidence="2">
    <location>
        <begin position="344"/>
        <end position="364"/>
    </location>
</feature>
<gene>
    <name evidence="3" type="ORF">P175DRAFT_0108741</name>
</gene>
<dbReference type="Proteomes" id="UP000244073">
    <property type="component" value="Unassembled WGS sequence"/>
</dbReference>
<feature type="transmembrane region" description="Helical" evidence="2">
    <location>
        <begin position="145"/>
        <end position="165"/>
    </location>
</feature>
<feature type="transmembrane region" description="Helical" evidence="2">
    <location>
        <begin position="20"/>
        <end position="44"/>
    </location>
</feature>
<feature type="transmembrane region" description="Helical" evidence="2">
    <location>
        <begin position="177"/>
        <end position="199"/>
    </location>
</feature>
<evidence type="ECO:0000313" key="3">
    <source>
        <dbReference type="EMBL" id="PTU17374.1"/>
    </source>
</evidence>
<feature type="transmembrane region" description="Helical" evidence="2">
    <location>
        <begin position="297"/>
        <end position="317"/>
    </location>
</feature>
<evidence type="ECO:0000256" key="1">
    <source>
        <dbReference type="SAM" id="MobiDB-lite"/>
    </source>
</evidence>
<evidence type="ECO:0000313" key="4">
    <source>
        <dbReference type="Proteomes" id="UP000244073"/>
    </source>
</evidence>
<proteinExistence type="predicted"/>
<keyword evidence="2" id="KW-1133">Transmembrane helix</keyword>
<sequence length="366" mass="41093">MHQEPTLPLSPDPPSYRSLPILLTYLSICGTLAAQKCIAIYHGYRHQQQQQQQQQRGNSQRQWPSRKRKFAVFCLLALLSLGTTWYHMFCFFGHSYRSWAGGDDAAAAALTRGYYSLPRRWELWLRDRKLFREAWESVSESPERVWWSGQIFLFTVGWSLVLGVVGRKYRIPHVWSFMLIGQIVAISFAQNLFTLTVLVSESSGKRDSSRNAGNSDSDSDKDEHEEETIWTPPGLLELTPIVLSLASAAVVPSVAHTPLFMPVLLVPHFLLFVPTLLSRSGLAGLGSYRGVGRYRRLFWWIGAAAVGIQARSTFLLLSEEQRGVVPVVKRLLATMGEHPAVSSVGWDVVFCSVGLVVSILLGPYDL</sequence>
<dbReference type="OrthoDB" id="2126185at2759"/>
<reference evidence="3 4" key="1">
    <citation type="journal article" date="2018" name="Proc. Natl. Acad. Sci. U.S.A.">
        <title>Linking secondary metabolites to gene clusters through genome sequencing of six diverse Aspergillus species.</title>
        <authorList>
            <person name="Kaerboelling I."/>
            <person name="Vesth T.C."/>
            <person name="Frisvad J.C."/>
            <person name="Nybo J.L."/>
            <person name="Theobald S."/>
            <person name="Kuo A."/>
            <person name="Bowyer P."/>
            <person name="Matsuda Y."/>
            <person name="Mondo S."/>
            <person name="Lyhne E.K."/>
            <person name="Kogle M.E."/>
            <person name="Clum A."/>
            <person name="Lipzen A."/>
            <person name="Salamov A."/>
            <person name="Ngan C.Y."/>
            <person name="Daum C."/>
            <person name="Chiniquy J."/>
            <person name="Barry K."/>
            <person name="LaButti K."/>
            <person name="Haridas S."/>
            <person name="Simmons B.A."/>
            <person name="Magnuson J.K."/>
            <person name="Mortensen U.H."/>
            <person name="Larsen T.O."/>
            <person name="Grigoriev I.V."/>
            <person name="Baker S.E."/>
            <person name="Andersen M.R."/>
        </authorList>
    </citation>
    <scope>NUCLEOTIDE SEQUENCE [LARGE SCALE GENOMIC DNA]</scope>
    <source>
        <strain evidence="3 4">IBT 24754</strain>
    </source>
</reference>
<feature type="compositionally biased region" description="Acidic residues" evidence="1">
    <location>
        <begin position="217"/>
        <end position="228"/>
    </location>
</feature>
<feature type="transmembrane region" description="Helical" evidence="2">
    <location>
        <begin position="70"/>
        <end position="89"/>
    </location>
</feature>
<keyword evidence="2" id="KW-0472">Membrane</keyword>
<evidence type="ECO:0000256" key="2">
    <source>
        <dbReference type="SAM" id="Phobius"/>
    </source>
</evidence>
<dbReference type="RefSeq" id="XP_040748766.1">
    <property type="nucleotide sequence ID" value="XM_040892352.1"/>
</dbReference>
<name>A0A2T5LM64_9EURO</name>
<feature type="transmembrane region" description="Helical" evidence="2">
    <location>
        <begin position="259"/>
        <end position="277"/>
    </location>
</feature>
<organism evidence="3 4">
    <name type="scientific">Aspergillus ochraceoroseus IBT 24754</name>
    <dbReference type="NCBI Taxonomy" id="1392256"/>
    <lineage>
        <taxon>Eukaryota</taxon>
        <taxon>Fungi</taxon>
        <taxon>Dikarya</taxon>
        <taxon>Ascomycota</taxon>
        <taxon>Pezizomycotina</taxon>
        <taxon>Eurotiomycetes</taxon>
        <taxon>Eurotiomycetidae</taxon>
        <taxon>Eurotiales</taxon>
        <taxon>Aspergillaceae</taxon>
        <taxon>Aspergillus</taxon>
        <taxon>Aspergillus subgen. Nidulantes</taxon>
    </lineage>
</organism>
<dbReference type="EMBL" id="MSFN02000011">
    <property type="protein sequence ID" value="PTU17374.1"/>
    <property type="molecule type" value="Genomic_DNA"/>
</dbReference>